<evidence type="ECO:0000259" key="5">
    <source>
        <dbReference type="Pfam" id="PF07819"/>
    </source>
</evidence>
<evidence type="ECO:0000256" key="3">
    <source>
        <dbReference type="ARBA" id="ARBA00022824"/>
    </source>
</evidence>
<organism evidence="6 7">
    <name type="scientific">Marinobacter adhaerens</name>
    <dbReference type="NCBI Taxonomy" id="1033846"/>
    <lineage>
        <taxon>Bacteria</taxon>
        <taxon>Pseudomonadati</taxon>
        <taxon>Pseudomonadota</taxon>
        <taxon>Gammaproteobacteria</taxon>
        <taxon>Pseudomonadales</taxon>
        <taxon>Marinobacteraceae</taxon>
        <taxon>Marinobacter</taxon>
    </lineage>
</organism>
<dbReference type="AlphaFoldDB" id="A0A851HPA5"/>
<dbReference type="InterPro" id="IPR029058">
    <property type="entry name" value="AB_hydrolase_fold"/>
</dbReference>
<comment type="subcellular location">
    <subcellularLocation>
        <location evidence="1">Endoplasmic reticulum</location>
    </subcellularLocation>
    <subcellularLocation>
        <location evidence="2">Membrane</location>
    </subcellularLocation>
</comment>
<evidence type="ECO:0000313" key="7">
    <source>
        <dbReference type="Proteomes" id="UP000536442"/>
    </source>
</evidence>
<keyword evidence="3" id="KW-0256">Endoplasmic reticulum</keyword>
<dbReference type="Pfam" id="PF07819">
    <property type="entry name" value="PGAP1"/>
    <property type="match status" value="1"/>
</dbReference>
<dbReference type="GO" id="GO:0016788">
    <property type="term" value="F:hydrolase activity, acting on ester bonds"/>
    <property type="evidence" value="ECO:0007669"/>
    <property type="project" value="InterPro"/>
</dbReference>
<sequence>MVSIRSVHGSARLLLDVTRGVTRITEQTHRTIVREVNPLNRLRDIVGVTPEEPQGPQGHTYRVIQSTLSLLQKGVDMSFDTVAVEDTRSPAPQNMNVAAALNGVCGDHLEASNNPLAINMHFRNSRGEIVQSDSEHIRARLPGASSRLVVLVHGLCLSHDYWKGHNEGNLGTELERAHGITPLYLTYNTGKHISINGRELSQQLQNMIEAWPVDVEELILVGHSMGGLVIRSACWYASEPELSWIDHLKKAVYLGSPHHGAALAKASHLLTSTMKKFRYARPFALGQHTSAGIKDLRHGNLLDEDWEGINPDDFSPDARKPVPLPAGTRHFFIAAAVGNKTTDFTSAIIGDLLVRLDSAKGHHRDELKRLSIRPQDCRVFENLNHLDLLDNKVVHDQVLEWLA</sequence>
<keyword evidence="7" id="KW-1185">Reference proteome</keyword>
<keyword evidence="4" id="KW-0472">Membrane</keyword>
<dbReference type="Proteomes" id="UP000536442">
    <property type="component" value="Unassembled WGS sequence"/>
</dbReference>
<dbReference type="InterPro" id="IPR012908">
    <property type="entry name" value="PGAP1-ab_dom-like"/>
</dbReference>
<evidence type="ECO:0000256" key="4">
    <source>
        <dbReference type="ARBA" id="ARBA00023136"/>
    </source>
</evidence>
<proteinExistence type="predicted"/>
<dbReference type="SUPFAM" id="SSF53474">
    <property type="entry name" value="alpha/beta-Hydrolases"/>
    <property type="match status" value="1"/>
</dbReference>
<dbReference type="PANTHER" id="PTHR48182">
    <property type="entry name" value="PROTEIN SERAC1"/>
    <property type="match status" value="1"/>
</dbReference>
<protein>
    <submittedName>
        <fullName evidence="6">Alpha/beta fold hydrolase</fullName>
    </submittedName>
</protein>
<keyword evidence="6" id="KW-0378">Hydrolase</keyword>
<feature type="domain" description="GPI inositol-deacylase PGAP1-like alpha/beta" evidence="5">
    <location>
        <begin position="147"/>
        <end position="269"/>
    </location>
</feature>
<evidence type="ECO:0000313" key="6">
    <source>
        <dbReference type="EMBL" id="NWN90570.1"/>
    </source>
</evidence>
<dbReference type="InterPro" id="IPR052374">
    <property type="entry name" value="SERAC1"/>
</dbReference>
<dbReference type="PANTHER" id="PTHR48182:SF2">
    <property type="entry name" value="PROTEIN SERAC1"/>
    <property type="match status" value="1"/>
</dbReference>
<gene>
    <name evidence="6" type="ORF">HLV39_03520</name>
</gene>
<evidence type="ECO:0000256" key="1">
    <source>
        <dbReference type="ARBA" id="ARBA00004240"/>
    </source>
</evidence>
<evidence type="ECO:0000256" key="2">
    <source>
        <dbReference type="ARBA" id="ARBA00004370"/>
    </source>
</evidence>
<name>A0A851HPA5_9GAMM</name>
<dbReference type="GO" id="GO:0016020">
    <property type="term" value="C:membrane"/>
    <property type="evidence" value="ECO:0007669"/>
    <property type="project" value="UniProtKB-SubCell"/>
</dbReference>
<comment type="caution">
    <text evidence="6">The sequence shown here is derived from an EMBL/GenBank/DDBJ whole genome shotgun (WGS) entry which is preliminary data.</text>
</comment>
<dbReference type="Gene3D" id="3.40.50.1820">
    <property type="entry name" value="alpha/beta hydrolase"/>
    <property type="match status" value="1"/>
</dbReference>
<accession>A0A851HPA5</accession>
<reference evidence="6 7" key="1">
    <citation type="submission" date="2020-03" db="EMBL/GenBank/DDBJ databases">
        <title>Metagenomic, metatranscriptomic, and metabolomic analyses revealed the key microbes and metabolic features during the fermentation of ganjang, Korean traditional soy sauce.</title>
        <authorList>
            <person name="Chun B.H."/>
            <person name="Jeon C.O."/>
        </authorList>
    </citation>
    <scope>NUCLEOTIDE SEQUENCE [LARGE SCALE GENOMIC DNA]</scope>
    <source>
        <strain evidence="6 7">KG14</strain>
    </source>
</reference>
<dbReference type="EMBL" id="JABEVQ010000002">
    <property type="protein sequence ID" value="NWN90570.1"/>
    <property type="molecule type" value="Genomic_DNA"/>
</dbReference>